<sequence length="114" mass="12743">MMSRLQWDGSQQVFFLGVFWVFDIACGLADFRRFFGLSRSNKSSAEVKKSKVSKIPVYPMSTSRKLATCTPPGTRRRHVSDGSIGFGPVRLIPLGRSITVLNFGRNLAKSWGRS</sequence>
<evidence type="ECO:0000313" key="2">
    <source>
        <dbReference type="EMBL" id="KAJ7758305.1"/>
    </source>
</evidence>
<dbReference type="EMBL" id="JARKIB010000042">
    <property type="protein sequence ID" value="KAJ7758305.1"/>
    <property type="molecule type" value="Genomic_DNA"/>
</dbReference>
<keyword evidence="1" id="KW-1133">Transmembrane helix</keyword>
<organism evidence="2 3">
    <name type="scientific">Mycena metata</name>
    <dbReference type="NCBI Taxonomy" id="1033252"/>
    <lineage>
        <taxon>Eukaryota</taxon>
        <taxon>Fungi</taxon>
        <taxon>Dikarya</taxon>
        <taxon>Basidiomycota</taxon>
        <taxon>Agaricomycotina</taxon>
        <taxon>Agaricomycetes</taxon>
        <taxon>Agaricomycetidae</taxon>
        <taxon>Agaricales</taxon>
        <taxon>Marasmiineae</taxon>
        <taxon>Mycenaceae</taxon>
        <taxon>Mycena</taxon>
    </lineage>
</organism>
<keyword evidence="1" id="KW-0472">Membrane</keyword>
<feature type="transmembrane region" description="Helical" evidence="1">
    <location>
        <begin position="12"/>
        <end position="31"/>
    </location>
</feature>
<dbReference type="Proteomes" id="UP001215598">
    <property type="component" value="Unassembled WGS sequence"/>
</dbReference>
<gene>
    <name evidence="2" type="ORF">B0H16DRAFT_1535755</name>
</gene>
<proteinExistence type="predicted"/>
<evidence type="ECO:0000313" key="3">
    <source>
        <dbReference type="Proteomes" id="UP001215598"/>
    </source>
</evidence>
<reference evidence="2" key="1">
    <citation type="submission" date="2023-03" db="EMBL/GenBank/DDBJ databases">
        <title>Massive genome expansion in bonnet fungi (Mycena s.s.) driven by repeated elements and novel gene families across ecological guilds.</title>
        <authorList>
            <consortium name="Lawrence Berkeley National Laboratory"/>
            <person name="Harder C.B."/>
            <person name="Miyauchi S."/>
            <person name="Viragh M."/>
            <person name="Kuo A."/>
            <person name="Thoen E."/>
            <person name="Andreopoulos B."/>
            <person name="Lu D."/>
            <person name="Skrede I."/>
            <person name="Drula E."/>
            <person name="Henrissat B."/>
            <person name="Morin E."/>
            <person name="Kohler A."/>
            <person name="Barry K."/>
            <person name="LaButti K."/>
            <person name="Morin E."/>
            <person name="Salamov A."/>
            <person name="Lipzen A."/>
            <person name="Mereny Z."/>
            <person name="Hegedus B."/>
            <person name="Baldrian P."/>
            <person name="Stursova M."/>
            <person name="Weitz H."/>
            <person name="Taylor A."/>
            <person name="Grigoriev I.V."/>
            <person name="Nagy L.G."/>
            <person name="Martin F."/>
            <person name="Kauserud H."/>
        </authorList>
    </citation>
    <scope>NUCLEOTIDE SEQUENCE</scope>
    <source>
        <strain evidence="2">CBHHK182m</strain>
    </source>
</reference>
<comment type="caution">
    <text evidence="2">The sequence shown here is derived from an EMBL/GenBank/DDBJ whole genome shotgun (WGS) entry which is preliminary data.</text>
</comment>
<name>A0AAD7NE69_9AGAR</name>
<keyword evidence="3" id="KW-1185">Reference proteome</keyword>
<accession>A0AAD7NE69</accession>
<keyword evidence="1" id="KW-0812">Transmembrane</keyword>
<protein>
    <submittedName>
        <fullName evidence="2">Uncharacterized protein</fullName>
    </submittedName>
</protein>
<dbReference type="AlphaFoldDB" id="A0AAD7NE69"/>
<evidence type="ECO:0000256" key="1">
    <source>
        <dbReference type="SAM" id="Phobius"/>
    </source>
</evidence>